<protein>
    <recommendedName>
        <fullName evidence="1">Reverse transcriptase zinc-binding domain-containing protein</fullName>
    </recommendedName>
</protein>
<proteinExistence type="predicted"/>
<reference evidence="2" key="1">
    <citation type="submission" date="2014-09" db="EMBL/GenBank/DDBJ databases">
        <authorList>
            <person name="Magalhaes I.L.F."/>
            <person name="Oliveira U."/>
            <person name="Santos F.R."/>
            <person name="Vidigal T.H.D.A."/>
            <person name="Brescovit A.D."/>
            <person name="Santos A.J."/>
        </authorList>
    </citation>
    <scope>NUCLEOTIDE SEQUENCE</scope>
    <source>
        <tissue evidence="2">Shoot tissue taken approximately 20 cm above the soil surface</tissue>
    </source>
</reference>
<dbReference type="InterPro" id="IPR026960">
    <property type="entry name" value="RVT-Znf"/>
</dbReference>
<dbReference type="EMBL" id="GBRH01258231">
    <property type="protein sequence ID" value="JAD39664.1"/>
    <property type="molecule type" value="Transcribed_RNA"/>
</dbReference>
<dbReference type="EMBL" id="GBRH01246709">
    <property type="protein sequence ID" value="JAD51186.1"/>
    <property type="molecule type" value="Transcribed_RNA"/>
</dbReference>
<organism evidence="2">
    <name type="scientific">Arundo donax</name>
    <name type="common">Giant reed</name>
    <name type="synonym">Donax arundinaceus</name>
    <dbReference type="NCBI Taxonomy" id="35708"/>
    <lineage>
        <taxon>Eukaryota</taxon>
        <taxon>Viridiplantae</taxon>
        <taxon>Streptophyta</taxon>
        <taxon>Embryophyta</taxon>
        <taxon>Tracheophyta</taxon>
        <taxon>Spermatophyta</taxon>
        <taxon>Magnoliopsida</taxon>
        <taxon>Liliopsida</taxon>
        <taxon>Poales</taxon>
        <taxon>Poaceae</taxon>
        <taxon>PACMAD clade</taxon>
        <taxon>Arundinoideae</taxon>
        <taxon>Arundineae</taxon>
        <taxon>Arundo</taxon>
    </lineage>
</organism>
<accession>A0A0A8ZJV0</accession>
<evidence type="ECO:0000259" key="1">
    <source>
        <dbReference type="Pfam" id="PF13966"/>
    </source>
</evidence>
<reference evidence="2" key="2">
    <citation type="journal article" date="2015" name="Data Brief">
        <title>Shoot transcriptome of the giant reed, Arundo donax.</title>
        <authorList>
            <person name="Barrero R.A."/>
            <person name="Guerrero F.D."/>
            <person name="Moolhuijzen P."/>
            <person name="Goolsby J.A."/>
            <person name="Tidwell J."/>
            <person name="Bellgard S.E."/>
            <person name="Bellgard M.I."/>
        </authorList>
    </citation>
    <scope>NUCLEOTIDE SEQUENCE</scope>
    <source>
        <tissue evidence="2">Shoot tissue taken approximately 20 cm above the soil surface</tissue>
    </source>
</reference>
<evidence type="ECO:0000313" key="2">
    <source>
        <dbReference type="EMBL" id="JAD39664.1"/>
    </source>
</evidence>
<dbReference type="AlphaFoldDB" id="A0A0A8ZJV0"/>
<dbReference type="Pfam" id="PF13966">
    <property type="entry name" value="zf-RVT"/>
    <property type="match status" value="1"/>
</dbReference>
<sequence length="228" mass="26746">MDDLQAWHYDPKGVFSVKSAYHVLQDQQDRETPRQVGESSSATPTQLGESLNWQKLWRLSCPPKIKQFLWRLAHDILPTRMNIRRRGMDVDTRCPVCMRFDEDGCHCFLKCKFARHCWQDMNLDHIQLILAGLESAEQVLHHILGLEEIEQIKICVLMWVWWEERNKVNAGEQRRVTAEATKRARNMISDIVGTLKEAKERPRRPIDKWLSPQPDVLKIKFDGAFLES</sequence>
<name>A0A0A8ZJV0_ARUDO</name>
<feature type="domain" description="Reverse transcriptase zinc-binding" evidence="1">
    <location>
        <begin position="15"/>
        <end position="118"/>
    </location>
</feature>